<gene>
    <name evidence="3" type="ORF">GGQ73_004407</name>
</gene>
<reference evidence="3 4" key="1">
    <citation type="submission" date="2020-08" db="EMBL/GenBank/DDBJ databases">
        <title>Genomic Encyclopedia of Type Strains, Phase IV (KMG-IV): sequencing the most valuable type-strain genomes for metagenomic binning, comparative biology and taxonomic classification.</title>
        <authorList>
            <person name="Goeker M."/>
        </authorList>
    </citation>
    <scope>NUCLEOTIDE SEQUENCE [LARGE SCALE GENOMIC DNA]</scope>
    <source>
        <strain evidence="3 4">DSM 26438</strain>
    </source>
</reference>
<sequence>MNIHQSVPDRSPEAIAQRRRAADQARAMIARQGYKHNQVWEDATEAYVNGDISDVEYRAKVIRSPKQA</sequence>
<dbReference type="AlphaFoldDB" id="A0A7W6CGT4"/>
<dbReference type="InterPro" id="IPR041535">
    <property type="entry name" value="VbhA"/>
</dbReference>
<keyword evidence="4" id="KW-1185">Reference proteome</keyword>
<feature type="domain" description="Antitoxin VbhA" evidence="2">
    <location>
        <begin position="18"/>
        <end position="63"/>
    </location>
</feature>
<dbReference type="Proteomes" id="UP000565286">
    <property type="component" value="Unassembled WGS sequence"/>
</dbReference>
<dbReference type="RefSeq" id="WP_183897751.1">
    <property type="nucleotide sequence ID" value="NZ_JACIDV010000018.1"/>
</dbReference>
<feature type="region of interest" description="Disordered" evidence="1">
    <location>
        <begin position="1"/>
        <end position="21"/>
    </location>
</feature>
<evidence type="ECO:0000313" key="3">
    <source>
        <dbReference type="EMBL" id="MBB3948420.1"/>
    </source>
</evidence>
<name>A0A7W6CGT4_9HYPH</name>
<evidence type="ECO:0000256" key="1">
    <source>
        <dbReference type="SAM" id="MobiDB-lite"/>
    </source>
</evidence>
<evidence type="ECO:0000313" key="4">
    <source>
        <dbReference type="Proteomes" id="UP000565286"/>
    </source>
</evidence>
<dbReference type="Pfam" id="PF18495">
    <property type="entry name" value="VbhA"/>
    <property type="match status" value="1"/>
</dbReference>
<protein>
    <recommendedName>
        <fullName evidence="2">Antitoxin VbhA domain-containing protein</fullName>
    </recommendedName>
</protein>
<evidence type="ECO:0000259" key="2">
    <source>
        <dbReference type="Pfam" id="PF18495"/>
    </source>
</evidence>
<accession>A0A7W6CGT4</accession>
<comment type="caution">
    <text evidence="3">The sequence shown here is derived from an EMBL/GenBank/DDBJ whole genome shotgun (WGS) entry which is preliminary data.</text>
</comment>
<proteinExistence type="predicted"/>
<organism evidence="3 4">
    <name type="scientific">Rhizobium skierniewicense</name>
    <dbReference type="NCBI Taxonomy" id="984260"/>
    <lineage>
        <taxon>Bacteria</taxon>
        <taxon>Pseudomonadati</taxon>
        <taxon>Pseudomonadota</taxon>
        <taxon>Alphaproteobacteria</taxon>
        <taxon>Hyphomicrobiales</taxon>
        <taxon>Rhizobiaceae</taxon>
        <taxon>Rhizobium/Agrobacterium group</taxon>
        <taxon>Rhizobium</taxon>
    </lineage>
</organism>
<dbReference type="EMBL" id="JACIDV010000018">
    <property type="protein sequence ID" value="MBB3948420.1"/>
    <property type="molecule type" value="Genomic_DNA"/>
</dbReference>